<evidence type="ECO:0000256" key="2">
    <source>
        <dbReference type="SAM" id="MobiDB-lite"/>
    </source>
</evidence>
<feature type="coiled-coil region" evidence="1">
    <location>
        <begin position="116"/>
        <end position="143"/>
    </location>
</feature>
<evidence type="ECO:0000313" key="3">
    <source>
        <dbReference type="EMBL" id="KAJ3651446.1"/>
    </source>
</evidence>
<keyword evidence="1" id="KW-0175">Coiled coil</keyword>
<organism evidence="3 4">
    <name type="scientific">Zophobas morio</name>
    <dbReference type="NCBI Taxonomy" id="2755281"/>
    <lineage>
        <taxon>Eukaryota</taxon>
        <taxon>Metazoa</taxon>
        <taxon>Ecdysozoa</taxon>
        <taxon>Arthropoda</taxon>
        <taxon>Hexapoda</taxon>
        <taxon>Insecta</taxon>
        <taxon>Pterygota</taxon>
        <taxon>Neoptera</taxon>
        <taxon>Endopterygota</taxon>
        <taxon>Coleoptera</taxon>
        <taxon>Polyphaga</taxon>
        <taxon>Cucujiformia</taxon>
        <taxon>Tenebrionidae</taxon>
        <taxon>Zophobas</taxon>
    </lineage>
</organism>
<proteinExistence type="predicted"/>
<accession>A0AA38IBI3</accession>
<comment type="caution">
    <text evidence="3">The sequence shown here is derived from an EMBL/GenBank/DDBJ whole genome shotgun (WGS) entry which is preliminary data.</text>
</comment>
<dbReference type="EMBL" id="JALNTZ010000005">
    <property type="protein sequence ID" value="KAJ3651446.1"/>
    <property type="molecule type" value="Genomic_DNA"/>
</dbReference>
<feature type="region of interest" description="Disordered" evidence="2">
    <location>
        <begin position="62"/>
        <end position="95"/>
    </location>
</feature>
<protein>
    <submittedName>
        <fullName evidence="3">Uncharacterized protein</fullName>
    </submittedName>
</protein>
<evidence type="ECO:0000256" key="1">
    <source>
        <dbReference type="SAM" id="Coils"/>
    </source>
</evidence>
<sequence length="148" mass="16570">MKKLLKQINNLKAVVKKKTDISATGNKKIKLSKAEQYMLDAMNGGTRENCEPNPVLQKVPGRIEVGVGPPKDPEPSSSRTHTAEIMPPPPKPKRTTILSKYETEETKTLTTAELQRLVLSEQLEVLRMKKAKLNNEASTLNNIFDEDF</sequence>
<dbReference type="Proteomes" id="UP001168821">
    <property type="component" value="Unassembled WGS sequence"/>
</dbReference>
<name>A0AA38IBI3_9CUCU</name>
<gene>
    <name evidence="3" type="ORF">Zmor_017489</name>
</gene>
<keyword evidence="4" id="KW-1185">Reference proteome</keyword>
<reference evidence="3" key="1">
    <citation type="journal article" date="2023" name="G3 (Bethesda)">
        <title>Whole genome assemblies of Zophobas morio and Tenebrio molitor.</title>
        <authorList>
            <person name="Kaur S."/>
            <person name="Stinson S.A."/>
            <person name="diCenzo G.C."/>
        </authorList>
    </citation>
    <scope>NUCLEOTIDE SEQUENCE</scope>
    <source>
        <strain evidence="3">QUZm001</strain>
    </source>
</reference>
<dbReference type="AlphaFoldDB" id="A0AA38IBI3"/>
<evidence type="ECO:0000313" key="4">
    <source>
        <dbReference type="Proteomes" id="UP001168821"/>
    </source>
</evidence>